<dbReference type="PANTHER" id="PTHR38592:SF3">
    <property type="entry name" value="BLL4819 PROTEIN"/>
    <property type="match status" value="1"/>
</dbReference>
<dbReference type="InterPro" id="IPR014550">
    <property type="entry name" value="UCP028704_OpgC"/>
</dbReference>
<dbReference type="EMBL" id="PVTQ01000004">
    <property type="protein sequence ID" value="PRY91074.1"/>
    <property type="molecule type" value="Genomic_DNA"/>
</dbReference>
<keyword evidence="2" id="KW-0472">Membrane</keyword>
<dbReference type="Proteomes" id="UP000238392">
    <property type="component" value="Unassembled WGS sequence"/>
</dbReference>
<name>A0A2T0WWW9_9RHOB</name>
<organism evidence="3 4">
    <name type="scientific">Donghicola tyrosinivorans</name>
    <dbReference type="NCBI Taxonomy" id="1652492"/>
    <lineage>
        <taxon>Bacteria</taxon>
        <taxon>Pseudomonadati</taxon>
        <taxon>Pseudomonadota</taxon>
        <taxon>Alphaproteobacteria</taxon>
        <taxon>Rhodobacterales</taxon>
        <taxon>Roseobacteraceae</taxon>
        <taxon>Donghicola</taxon>
    </lineage>
</organism>
<proteinExistence type="predicted"/>
<dbReference type="RefSeq" id="WP_170108001.1">
    <property type="nucleotide sequence ID" value="NZ_PVTQ01000004.1"/>
</dbReference>
<feature type="transmembrane region" description="Helical" evidence="2">
    <location>
        <begin position="364"/>
        <end position="384"/>
    </location>
</feature>
<reference evidence="3 4" key="1">
    <citation type="submission" date="2018-03" db="EMBL/GenBank/DDBJ databases">
        <title>Genomic Encyclopedia of Archaeal and Bacterial Type Strains, Phase II (KMG-II): from individual species to whole genera.</title>
        <authorList>
            <person name="Goeker M."/>
        </authorList>
    </citation>
    <scope>NUCLEOTIDE SEQUENCE [LARGE SCALE GENOMIC DNA]</scope>
    <source>
        <strain evidence="3 4">DSM 100212</strain>
    </source>
</reference>
<evidence type="ECO:0000313" key="4">
    <source>
        <dbReference type="Proteomes" id="UP000238392"/>
    </source>
</evidence>
<feature type="region of interest" description="Disordered" evidence="1">
    <location>
        <begin position="1"/>
        <end position="22"/>
    </location>
</feature>
<evidence type="ECO:0000256" key="2">
    <source>
        <dbReference type="SAM" id="Phobius"/>
    </source>
</evidence>
<feature type="transmembrane region" description="Helical" evidence="2">
    <location>
        <begin position="250"/>
        <end position="268"/>
    </location>
</feature>
<keyword evidence="2" id="KW-1133">Transmembrane helix</keyword>
<dbReference type="AlphaFoldDB" id="A0A2T0WWW9"/>
<feature type="transmembrane region" description="Helical" evidence="2">
    <location>
        <begin position="218"/>
        <end position="238"/>
    </location>
</feature>
<dbReference type="PANTHER" id="PTHR38592">
    <property type="entry name" value="BLL4819 PROTEIN"/>
    <property type="match status" value="1"/>
</dbReference>
<feature type="transmembrane region" description="Helical" evidence="2">
    <location>
        <begin position="298"/>
        <end position="317"/>
    </location>
</feature>
<keyword evidence="4" id="KW-1185">Reference proteome</keyword>
<feature type="transmembrane region" description="Helical" evidence="2">
    <location>
        <begin position="106"/>
        <end position="130"/>
    </location>
</feature>
<feature type="transmembrane region" description="Helical" evidence="2">
    <location>
        <begin position="160"/>
        <end position="181"/>
    </location>
</feature>
<feature type="transmembrane region" description="Helical" evidence="2">
    <location>
        <begin position="188"/>
        <end position="206"/>
    </location>
</feature>
<evidence type="ECO:0008006" key="5">
    <source>
        <dbReference type="Google" id="ProtNLM"/>
    </source>
</evidence>
<evidence type="ECO:0000256" key="1">
    <source>
        <dbReference type="SAM" id="MobiDB-lite"/>
    </source>
</evidence>
<dbReference type="PIRSF" id="PIRSF028704">
    <property type="entry name" value="UPC028704"/>
    <property type="match status" value="1"/>
</dbReference>
<feature type="transmembrane region" description="Helical" evidence="2">
    <location>
        <begin position="338"/>
        <end position="358"/>
    </location>
</feature>
<accession>A0A2T0WWW9</accession>
<dbReference type="Pfam" id="PF10129">
    <property type="entry name" value="OpgC_C"/>
    <property type="match status" value="1"/>
</dbReference>
<gene>
    <name evidence="3" type="ORF">CLV74_10486</name>
</gene>
<evidence type="ECO:0000313" key="3">
    <source>
        <dbReference type="EMBL" id="PRY91074.1"/>
    </source>
</evidence>
<keyword evidence="2" id="KW-0812">Transmembrane</keyword>
<comment type="caution">
    <text evidence="3">The sequence shown here is derived from an EMBL/GenBank/DDBJ whole genome shotgun (WGS) entry which is preliminary data.</text>
</comment>
<sequence length="418" mass="45260">MPQPDPKLVPFPNTGGSVQTKSVRDPRLDALRGLALVMIFINHVPGNPFEGFTNRNFGFSDAAEGFFVLSGTAAGLAYSSRLTNKSVASGGLWAGVRPMWARAWTLYLVQLFLTAWAIAIFALGASYFGLPQLLTQINLKQVFLNTGEALAGIPMLGHQLGYVNILPAYTTLLLVGPLMIYGALRRPALVMLASVAVWFVAGVFRLNFPNFPNPGGWFFNPFAWQLIFTVGLLIGVKMRQGERLVPKSKPLLYLTAGYLVFVLLWMKIPPLASLLNNGLAYLGRNGVPFHIISHDKTFVALPRLLHVMALVYVLSYFEGVTRAAGSAIAGPFRMMGRQGLLVFSGGTLLSLAFQVLMAGVDHPALPWLLPAAGIAMMITIAYLAEASSKKRVHSIVVTEADPAANPANPDLPKRSQGL</sequence>
<protein>
    <recommendedName>
        <fullName evidence="5">OpgC protein</fullName>
    </recommendedName>
</protein>